<feature type="region of interest" description="Disordered" evidence="1">
    <location>
        <begin position="18"/>
        <end position="37"/>
    </location>
</feature>
<feature type="chain" id="PRO_5045885287" evidence="2">
    <location>
        <begin position="19"/>
        <end position="173"/>
    </location>
</feature>
<dbReference type="InterPro" id="IPR011992">
    <property type="entry name" value="EF-hand-dom_pair"/>
</dbReference>
<feature type="compositionally biased region" description="Pro residues" evidence="1">
    <location>
        <begin position="22"/>
        <end position="37"/>
    </location>
</feature>
<dbReference type="Gene3D" id="1.10.238.10">
    <property type="entry name" value="EF-hand"/>
    <property type="match status" value="2"/>
</dbReference>
<evidence type="ECO:0000313" key="5">
    <source>
        <dbReference type="Proteomes" id="UP001427805"/>
    </source>
</evidence>
<protein>
    <submittedName>
        <fullName evidence="4">EF-hand domain-containing protein</fullName>
    </submittedName>
</protein>
<feature type="signal peptide" evidence="2">
    <location>
        <begin position="1"/>
        <end position="18"/>
    </location>
</feature>
<dbReference type="RefSeq" id="WP_346247974.1">
    <property type="nucleotide sequence ID" value="NZ_JBDIZK010000011.1"/>
</dbReference>
<dbReference type="Pfam" id="PF13202">
    <property type="entry name" value="EF-hand_5"/>
    <property type="match status" value="2"/>
</dbReference>
<keyword evidence="5" id="KW-1185">Reference proteome</keyword>
<dbReference type="Proteomes" id="UP001427805">
    <property type="component" value="Unassembled WGS sequence"/>
</dbReference>
<evidence type="ECO:0000256" key="1">
    <source>
        <dbReference type="SAM" id="MobiDB-lite"/>
    </source>
</evidence>
<reference evidence="4 5" key="1">
    <citation type="submission" date="2024-05" db="EMBL/GenBank/DDBJ databases">
        <title>Sphingomonas sp. HF-S3 16S ribosomal RNA gene Genome sequencing and assembly.</title>
        <authorList>
            <person name="Lee H."/>
        </authorList>
    </citation>
    <scope>NUCLEOTIDE SEQUENCE [LARGE SCALE GENOMIC DNA]</scope>
    <source>
        <strain evidence="4 5">HF-S3</strain>
    </source>
</reference>
<evidence type="ECO:0000259" key="3">
    <source>
        <dbReference type="PROSITE" id="PS50222"/>
    </source>
</evidence>
<proteinExistence type="predicted"/>
<sequence>MRLVSLLIGLLVATPALAQTTPAPPPATPLPGQRPPQPTPTIIVEPVAMMIAAFDRDGDARVTRAEFEAGLEASFKAVDTAGRGSISYIGFSDWALMWLGDRNALPGAFEVDTDGDNRITLGELRARFTLFFNRFDVDKDGVIVRSELVSVRTPQALPDRGQGRRGSGRRRLQ</sequence>
<feature type="domain" description="EF-hand" evidence="3">
    <location>
        <begin position="42"/>
        <end position="77"/>
    </location>
</feature>
<dbReference type="SUPFAM" id="SSF47473">
    <property type="entry name" value="EF-hand"/>
    <property type="match status" value="1"/>
</dbReference>
<organism evidence="4 5">
    <name type="scientific">Sphingomonas rustica</name>
    <dbReference type="NCBI Taxonomy" id="3103142"/>
    <lineage>
        <taxon>Bacteria</taxon>
        <taxon>Pseudomonadati</taxon>
        <taxon>Pseudomonadota</taxon>
        <taxon>Alphaproteobacteria</taxon>
        <taxon>Sphingomonadales</taxon>
        <taxon>Sphingomonadaceae</taxon>
        <taxon>Sphingomonas</taxon>
    </lineage>
</organism>
<keyword evidence="2" id="KW-0732">Signal</keyword>
<accession>A0ABV0BE70</accession>
<name>A0ABV0BE70_9SPHN</name>
<dbReference type="PROSITE" id="PS50222">
    <property type="entry name" value="EF_HAND_2"/>
    <property type="match status" value="2"/>
</dbReference>
<gene>
    <name evidence="4" type="ORF">TPR58_17280</name>
</gene>
<evidence type="ECO:0000256" key="2">
    <source>
        <dbReference type="SAM" id="SignalP"/>
    </source>
</evidence>
<comment type="caution">
    <text evidence="4">The sequence shown here is derived from an EMBL/GenBank/DDBJ whole genome shotgun (WGS) entry which is preliminary data.</text>
</comment>
<evidence type="ECO:0000313" key="4">
    <source>
        <dbReference type="EMBL" id="MEN3748931.1"/>
    </source>
</evidence>
<feature type="domain" description="EF-hand" evidence="3">
    <location>
        <begin position="123"/>
        <end position="158"/>
    </location>
</feature>
<dbReference type="EMBL" id="JBDIZK010000011">
    <property type="protein sequence ID" value="MEN3748931.1"/>
    <property type="molecule type" value="Genomic_DNA"/>
</dbReference>
<dbReference type="InterPro" id="IPR002048">
    <property type="entry name" value="EF_hand_dom"/>
</dbReference>